<evidence type="ECO:0000313" key="2">
    <source>
        <dbReference type="EMBL" id="SVA15642.1"/>
    </source>
</evidence>
<feature type="region of interest" description="Disordered" evidence="1">
    <location>
        <begin position="27"/>
        <end position="103"/>
    </location>
</feature>
<organism evidence="2">
    <name type="scientific">marine metagenome</name>
    <dbReference type="NCBI Taxonomy" id="408172"/>
    <lineage>
        <taxon>unclassified sequences</taxon>
        <taxon>metagenomes</taxon>
        <taxon>ecological metagenomes</taxon>
    </lineage>
</organism>
<feature type="compositionally biased region" description="Polar residues" evidence="1">
    <location>
        <begin position="48"/>
        <end position="57"/>
    </location>
</feature>
<sequence>MYQRPSKTSMSASYNPRVILTWKTPLWGGASKANSGGGIRTRDLRVMSPTSYQTAPPRNSGKEVSRAADERSTRFFAPLGSSNKERNPVETTPQRALPFPPLGTWRSPVAHLNGVQGVAGSNPAVPIWERIRQ</sequence>
<name>A0A381THN5_9ZZZZ</name>
<protein>
    <submittedName>
        <fullName evidence="2">Uncharacterized protein</fullName>
    </submittedName>
</protein>
<dbReference type="AlphaFoldDB" id="A0A381THN5"/>
<dbReference type="AntiFam" id="ANF00012">
    <property type="entry name" value="tRNA translation"/>
</dbReference>
<feature type="compositionally biased region" description="Basic and acidic residues" evidence="1">
    <location>
        <begin position="60"/>
        <end position="73"/>
    </location>
</feature>
<proteinExistence type="predicted"/>
<reference evidence="2" key="1">
    <citation type="submission" date="2018-05" db="EMBL/GenBank/DDBJ databases">
        <authorList>
            <person name="Lanie J.A."/>
            <person name="Ng W.-L."/>
            <person name="Kazmierczak K.M."/>
            <person name="Andrzejewski T.M."/>
            <person name="Davidsen T.M."/>
            <person name="Wayne K.J."/>
            <person name="Tettelin H."/>
            <person name="Glass J.I."/>
            <person name="Rusch D."/>
            <person name="Podicherti R."/>
            <person name="Tsui H.-C.T."/>
            <person name="Winkler M.E."/>
        </authorList>
    </citation>
    <scope>NUCLEOTIDE SEQUENCE</scope>
</reference>
<gene>
    <name evidence="2" type="ORF">METZ01_LOCUS68496</name>
</gene>
<accession>A0A381THN5</accession>
<evidence type="ECO:0000256" key="1">
    <source>
        <dbReference type="SAM" id="MobiDB-lite"/>
    </source>
</evidence>
<dbReference type="EMBL" id="UINC01004614">
    <property type="protein sequence ID" value="SVA15642.1"/>
    <property type="molecule type" value="Genomic_DNA"/>
</dbReference>